<feature type="compositionally biased region" description="Basic and acidic residues" evidence="1">
    <location>
        <begin position="350"/>
        <end position="408"/>
    </location>
</feature>
<keyword evidence="3" id="KW-1185">Reference proteome</keyword>
<gene>
    <name evidence="2" type="primary">Dmoj\GI25872</name>
    <name evidence="2" type="ORF">Dmoj_GI25872</name>
</gene>
<feature type="region of interest" description="Disordered" evidence="1">
    <location>
        <begin position="1"/>
        <end position="38"/>
    </location>
</feature>
<protein>
    <submittedName>
        <fullName evidence="2">Uncharacterized protein</fullName>
    </submittedName>
</protein>
<dbReference type="AlphaFoldDB" id="A0A0Q9X5N4"/>
<feature type="compositionally biased region" description="Polar residues" evidence="1">
    <location>
        <begin position="1"/>
        <end position="21"/>
    </location>
</feature>
<dbReference type="eggNOG" id="ENOG502QV05">
    <property type="taxonomic scope" value="Eukaryota"/>
</dbReference>
<feature type="compositionally biased region" description="Basic and acidic residues" evidence="1">
    <location>
        <begin position="417"/>
        <end position="460"/>
    </location>
</feature>
<dbReference type="OrthoDB" id="7871858at2759"/>
<dbReference type="Proteomes" id="UP000009192">
    <property type="component" value="Unassembled WGS sequence"/>
</dbReference>
<name>A0A0Q9X5N4_DROMO</name>
<evidence type="ECO:0000256" key="1">
    <source>
        <dbReference type="SAM" id="MobiDB-lite"/>
    </source>
</evidence>
<sequence>MRKQQNSPVQNIDSRSTSANVDHTGKPHSESQLSPAQQLTPYDVIRKNNCKTFNFVKSESYPNIRPAVSKCDDAQTVDWLYSEAEDFGCGRYFDMEQDDVIEVWNKSLDKQNLSYYGVSSGQPEKEALQFQKALARAMRKATAVKMPTINSGRLKPANPPLPREDCRPFVLNRELLQEKIKGMPTVQRKINASEAFSVLHCPLPIDAQYPFARSEPRISLATALDMDRPVTKQKYGLRRRYKYCDLQCGIPQNVCTDYEWTKYKQDPKAIEKAFEIEMQQREAQQIPEPKDYDELFEHLITCFENYSRKDSLCELYNTCCKPKSDKTGDEDGSPRGPSGQPGGDQIEFPPIKDDSLDLDKTEKEKKGGASSADEKSSRDQNLFNKEKEETEHGKETFGKSEGDIENQKNVKKHSKKPVKDGKDGQRSETDAGKKGKKDDTNEYKNTDKKVGKGNKPEKPKNTGNKGISSEDDHGIPQPILGNKVSTISVISVKGKTKKKKKVIDQENKRQQRKSKTPKSKPTVVDHCKKPMKDCPCEICKFMNRRQTEPDTPFISQLKREEKRRQLREYYRMWCHREHLKCRRPEYPAPQHKCDPIVCDDFFCKNPRISKYCDCLKAMQELQKQLGTKHRNIKNELIFNLRDLRSRLCKRLCDCLS</sequence>
<accession>A0A0Q9X5N4</accession>
<evidence type="ECO:0000313" key="3">
    <source>
        <dbReference type="Proteomes" id="UP000009192"/>
    </source>
</evidence>
<reference evidence="2 3" key="1">
    <citation type="journal article" date="2007" name="Nature">
        <title>Evolution of genes and genomes on the Drosophila phylogeny.</title>
        <authorList>
            <consortium name="Drosophila 12 Genomes Consortium"/>
            <person name="Clark A.G."/>
            <person name="Eisen M.B."/>
            <person name="Smith D.R."/>
            <person name="Bergman C.M."/>
            <person name="Oliver B."/>
            <person name="Markow T.A."/>
            <person name="Kaufman T.C."/>
            <person name="Kellis M."/>
            <person name="Gelbart W."/>
            <person name="Iyer V.N."/>
            <person name="Pollard D.A."/>
            <person name="Sackton T.B."/>
            <person name="Larracuente A.M."/>
            <person name="Singh N.D."/>
            <person name="Abad J.P."/>
            <person name="Abt D.N."/>
            <person name="Adryan B."/>
            <person name="Aguade M."/>
            <person name="Akashi H."/>
            <person name="Anderson W.W."/>
            <person name="Aquadro C.F."/>
            <person name="Ardell D.H."/>
            <person name="Arguello R."/>
            <person name="Artieri C.G."/>
            <person name="Barbash D.A."/>
            <person name="Barker D."/>
            <person name="Barsanti P."/>
            <person name="Batterham P."/>
            <person name="Batzoglou S."/>
            <person name="Begun D."/>
            <person name="Bhutkar A."/>
            <person name="Blanco E."/>
            <person name="Bosak S.A."/>
            <person name="Bradley R.K."/>
            <person name="Brand A.D."/>
            <person name="Brent M.R."/>
            <person name="Brooks A.N."/>
            <person name="Brown R.H."/>
            <person name="Butlin R.K."/>
            <person name="Caggese C."/>
            <person name="Calvi B.R."/>
            <person name="Bernardo de Carvalho A."/>
            <person name="Caspi A."/>
            <person name="Castrezana S."/>
            <person name="Celniker S.E."/>
            <person name="Chang J.L."/>
            <person name="Chapple C."/>
            <person name="Chatterji S."/>
            <person name="Chinwalla A."/>
            <person name="Civetta A."/>
            <person name="Clifton S.W."/>
            <person name="Comeron J.M."/>
            <person name="Costello J.C."/>
            <person name="Coyne J.A."/>
            <person name="Daub J."/>
            <person name="David R.G."/>
            <person name="Delcher A.L."/>
            <person name="Delehaunty K."/>
            <person name="Do C.B."/>
            <person name="Ebling H."/>
            <person name="Edwards K."/>
            <person name="Eickbush T."/>
            <person name="Evans J.D."/>
            <person name="Filipski A."/>
            <person name="Findeiss S."/>
            <person name="Freyhult E."/>
            <person name="Fulton L."/>
            <person name="Fulton R."/>
            <person name="Garcia A.C."/>
            <person name="Gardiner A."/>
            <person name="Garfield D.A."/>
            <person name="Garvin B.E."/>
            <person name="Gibson G."/>
            <person name="Gilbert D."/>
            <person name="Gnerre S."/>
            <person name="Godfrey J."/>
            <person name="Good R."/>
            <person name="Gotea V."/>
            <person name="Gravely B."/>
            <person name="Greenberg A.J."/>
            <person name="Griffiths-Jones S."/>
            <person name="Gross S."/>
            <person name="Guigo R."/>
            <person name="Gustafson E.A."/>
            <person name="Haerty W."/>
            <person name="Hahn M.W."/>
            <person name="Halligan D.L."/>
            <person name="Halpern A.L."/>
            <person name="Halter G.M."/>
            <person name="Han M.V."/>
            <person name="Heger A."/>
            <person name="Hillier L."/>
            <person name="Hinrichs A.S."/>
            <person name="Holmes I."/>
            <person name="Hoskins R.A."/>
            <person name="Hubisz M.J."/>
            <person name="Hultmark D."/>
            <person name="Huntley M.A."/>
            <person name="Jaffe D.B."/>
            <person name="Jagadeeshan S."/>
            <person name="Jeck W.R."/>
            <person name="Johnson J."/>
            <person name="Jones C.D."/>
            <person name="Jordan W.C."/>
            <person name="Karpen G.H."/>
            <person name="Kataoka E."/>
            <person name="Keightley P.D."/>
            <person name="Kheradpour P."/>
            <person name="Kirkness E.F."/>
            <person name="Koerich L.B."/>
            <person name="Kristiansen K."/>
            <person name="Kudrna D."/>
            <person name="Kulathinal R.J."/>
            <person name="Kumar S."/>
            <person name="Kwok R."/>
            <person name="Lander E."/>
            <person name="Langley C.H."/>
            <person name="Lapoint R."/>
            <person name="Lazzaro B.P."/>
            <person name="Lee S.J."/>
            <person name="Levesque L."/>
            <person name="Li R."/>
            <person name="Lin C.F."/>
            <person name="Lin M.F."/>
            <person name="Lindblad-Toh K."/>
            <person name="Llopart A."/>
            <person name="Long M."/>
            <person name="Low L."/>
            <person name="Lozovsky E."/>
            <person name="Lu J."/>
            <person name="Luo M."/>
            <person name="Machado C.A."/>
            <person name="Makalowski W."/>
            <person name="Marzo M."/>
            <person name="Matsuda M."/>
            <person name="Matzkin L."/>
            <person name="McAllister B."/>
            <person name="McBride C.S."/>
            <person name="McKernan B."/>
            <person name="McKernan K."/>
            <person name="Mendez-Lago M."/>
            <person name="Minx P."/>
            <person name="Mollenhauer M.U."/>
            <person name="Montooth K."/>
            <person name="Mount S.M."/>
            <person name="Mu X."/>
            <person name="Myers E."/>
            <person name="Negre B."/>
            <person name="Newfeld S."/>
            <person name="Nielsen R."/>
            <person name="Noor M.A."/>
            <person name="O'Grady P."/>
            <person name="Pachter L."/>
            <person name="Papaceit M."/>
            <person name="Parisi M.J."/>
            <person name="Parisi M."/>
            <person name="Parts L."/>
            <person name="Pedersen J.S."/>
            <person name="Pesole G."/>
            <person name="Phillippy A.M."/>
            <person name="Ponting C.P."/>
            <person name="Pop M."/>
            <person name="Porcelli D."/>
            <person name="Powell J.R."/>
            <person name="Prohaska S."/>
            <person name="Pruitt K."/>
            <person name="Puig M."/>
            <person name="Quesneville H."/>
            <person name="Ram K.R."/>
            <person name="Rand D."/>
            <person name="Rasmussen M.D."/>
            <person name="Reed L.K."/>
            <person name="Reenan R."/>
            <person name="Reily A."/>
            <person name="Remington K.A."/>
            <person name="Rieger T.T."/>
            <person name="Ritchie M.G."/>
            <person name="Robin C."/>
            <person name="Rogers Y.H."/>
            <person name="Rohde C."/>
            <person name="Rozas J."/>
            <person name="Rubenfield M.J."/>
            <person name="Ruiz A."/>
            <person name="Russo S."/>
            <person name="Salzberg S.L."/>
            <person name="Sanchez-Gracia A."/>
            <person name="Saranga D.J."/>
            <person name="Sato H."/>
            <person name="Schaeffer S.W."/>
            <person name="Schatz M.C."/>
            <person name="Schlenke T."/>
            <person name="Schwartz R."/>
            <person name="Segarra C."/>
            <person name="Singh R.S."/>
            <person name="Sirot L."/>
            <person name="Sirota M."/>
            <person name="Sisneros N.B."/>
            <person name="Smith C.D."/>
            <person name="Smith T.F."/>
            <person name="Spieth J."/>
            <person name="Stage D.E."/>
            <person name="Stark A."/>
            <person name="Stephan W."/>
            <person name="Strausberg R.L."/>
            <person name="Strempel S."/>
            <person name="Sturgill D."/>
            <person name="Sutton G."/>
            <person name="Sutton G.G."/>
            <person name="Tao W."/>
            <person name="Teichmann S."/>
            <person name="Tobari Y.N."/>
            <person name="Tomimura Y."/>
            <person name="Tsolas J.M."/>
            <person name="Valente V.L."/>
            <person name="Venter E."/>
            <person name="Venter J.C."/>
            <person name="Vicario S."/>
            <person name="Vieira F.G."/>
            <person name="Vilella A.J."/>
            <person name="Villasante A."/>
            <person name="Walenz B."/>
            <person name="Wang J."/>
            <person name="Wasserman M."/>
            <person name="Watts T."/>
            <person name="Wilson D."/>
            <person name="Wilson R.K."/>
            <person name="Wing R.A."/>
            <person name="Wolfner M.F."/>
            <person name="Wong A."/>
            <person name="Wong G.K."/>
            <person name="Wu C.I."/>
            <person name="Wu G."/>
            <person name="Yamamoto D."/>
            <person name="Yang H.P."/>
            <person name="Yang S.P."/>
            <person name="Yorke J.A."/>
            <person name="Yoshida K."/>
            <person name="Zdobnov E."/>
            <person name="Zhang P."/>
            <person name="Zhang Y."/>
            <person name="Zimin A.V."/>
            <person name="Baldwin J."/>
            <person name="Abdouelleil A."/>
            <person name="Abdulkadir J."/>
            <person name="Abebe A."/>
            <person name="Abera B."/>
            <person name="Abreu J."/>
            <person name="Acer S.C."/>
            <person name="Aftuck L."/>
            <person name="Alexander A."/>
            <person name="An P."/>
            <person name="Anderson E."/>
            <person name="Anderson S."/>
            <person name="Arachi H."/>
            <person name="Azer M."/>
            <person name="Bachantsang P."/>
            <person name="Barry A."/>
            <person name="Bayul T."/>
            <person name="Berlin A."/>
            <person name="Bessette D."/>
            <person name="Bloom T."/>
            <person name="Blye J."/>
            <person name="Boguslavskiy L."/>
            <person name="Bonnet C."/>
            <person name="Boukhgalter B."/>
            <person name="Bourzgui I."/>
            <person name="Brown A."/>
            <person name="Cahill P."/>
            <person name="Channer S."/>
            <person name="Cheshatsang Y."/>
            <person name="Chuda L."/>
            <person name="Citroen M."/>
            <person name="Collymore A."/>
            <person name="Cooke P."/>
            <person name="Costello M."/>
            <person name="D'Aco K."/>
            <person name="Daza R."/>
            <person name="De Haan G."/>
            <person name="DeGray S."/>
            <person name="DeMaso C."/>
            <person name="Dhargay N."/>
            <person name="Dooley K."/>
            <person name="Dooley E."/>
            <person name="Doricent M."/>
            <person name="Dorje P."/>
            <person name="Dorjee K."/>
            <person name="Dupes A."/>
            <person name="Elong R."/>
            <person name="Falk J."/>
            <person name="Farina A."/>
            <person name="Faro S."/>
            <person name="Ferguson D."/>
            <person name="Fisher S."/>
            <person name="Foley C.D."/>
            <person name="Franke A."/>
            <person name="Friedrich D."/>
            <person name="Gadbois L."/>
            <person name="Gearin G."/>
            <person name="Gearin C.R."/>
            <person name="Giannoukos G."/>
            <person name="Goode T."/>
            <person name="Graham J."/>
            <person name="Grandbois E."/>
            <person name="Grewal S."/>
            <person name="Gyaltsen K."/>
            <person name="Hafez N."/>
            <person name="Hagos B."/>
            <person name="Hall J."/>
            <person name="Henson C."/>
            <person name="Hollinger A."/>
            <person name="Honan T."/>
            <person name="Huard M.D."/>
            <person name="Hughes L."/>
            <person name="Hurhula B."/>
            <person name="Husby M.E."/>
            <person name="Kamat A."/>
            <person name="Kanga B."/>
            <person name="Kashin S."/>
            <person name="Khazanovich D."/>
            <person name="Kisner P."/>
            <person name="Lance K."/>
            <person name="Lara M."/>
            <person name="Lee W."/>
            <person name="Lennon N."/>
            <person name="Letendre F."/>
            <person name="LeVine R."/>
            <person name="Lipovsky A."/>
            <person name="Liu X."/>
            <person name="Liu J."/>
            <person name="Liu S."/>
            <person name="Lokyitsang T."/>
            <person name="Lokyitsang Y."/>
            <person name="Lubonja R."/>
            <person name="Lui A."/>
            <person name="MacDonald P."/>
            <person name="Magnisalis V."/>
            <person name="Maru K."/>
            <person name="Matthews C."/>
            <person name="McCusker W."/>
            <person name="McDonough S."/>
            <person name="Mehta T."/>
            <person name="Meldrim J."/>
            <person name="Meneus L."/>
            <person name="Mihai O."/>
            <person name="Mihalev A."/>
            <person name="Mihova T."/>
            <person name="Mittelman R."/>
            <person name="Mlenga V."/>
            <person name="Montmayeur A."/>
            <person name="Mulrain L."/>
            <person name="Navidi A."/>
            <person name="Naylor J."/>
            <person name="Negash T."/>
            <person name="Nguyen T."/>
            <person name="Nguyen N."/>
            <person name="Nicol R."/>
            <person name="Norbu C."/>
            <person name="Norbu N."/>
            <person name="Novod N."/>
            <person name="O'Neill B."/>
            <person name="Osman S."/>
            <person name="Markiewicz E."/>
            <person name="Oyono O.L."/>
            <person name="Patti C."/>
            <person name="Phunkhang P."/>
            <person name="Pierre F."/>
            <person name="Priest M."/>
            <person name="Raghuraman S."/>
            <person name="Rege F."/>
            <person name="Reyes R."/>
            <person name="Rise C."/>
            <person name="Rogov P."/>
            <person name="Ross K."/>
            <person name="Ryan E."/>
            <person name="Settipalli S."/>
            <person name="Shea T."/>
            <person name="Sherpa N."/>
            <person name="Shi L."/>
            <person name="Shih D."/>
            <person name="Sparrow T."/>
            <person name="Spaulding J."/>
            <person name="Stalker J."/>
            <person name="Stange-Thomann N."/>
            <person name="Stavropoulos S."/>
            <person name="Stone C."/>
            <person name="Strader C."/>
            <person name="Tesfaye S."/>
            <person name="Thomson T."/>
            <person name="Thoulutsang Y."/>
            <person name="Thoulutsang D."/>
            <person name="Topham K."/>
            <person name="Topping I."/>
            <person name="Tsamla T."/>
            <person name="Vassiliev H."/>
            <person name="Vo A."/>
            <person name="Wangchuk T."/>
            <person name="Wangdi T."/>
            <person name="Weiand M."/>
            <person name="Wilkinson J."/>
            <person name="Wilson A."/>
            <person name="Yadav S."/>
            <person name="Young G."/>
            <person name="Yu Q."/>
            <person name="Zembek L."/>
            <person name="Zhong D."/>
            <person name="Zimmer A."/>
            <person name="Zwirko Z."/>
            <person name="Jaffe D.B."/>
            <person name="Alvarez P."/>
            <person name="Brockman W."/>
            <person name="Butler J."/>
            <person name="Chin C."/>
            <person name="Gnerre S."/>
            <person name="Grabherr M."/>
            <person name="Kleber M."/>
            <person name="Mauceli E."/>
            <person name="MacCallum I."/>
        </authorList>
    </citation>
    <scope>NUCLEOTIDE SEQUENCE [LARGE SCALE GENOMIC DNA]</scope>
    <source>
        <strain evidence="3">Tucson 15081-1352.22</strain>
    </source>
</reference>
<feature type="region of interest" description="Disordered" evidence="1">
    <location>
        <begin position="324"/>
        <end position="524"/>
    </location>
</feature>
<organism evidence="2 3">
    <name type="scientific">Drosophila mojavensis</name>
    <name type="common">Fruit fly</name>
    <dbReference type="NCBI Taxonomy" id="7230"/>
    <lineage>
        <taxon>Eukaryota</taxon>
        <taxon>Metazoa</taxon>
        <taxon>Ecdysozoa</taxon>
        <taxon>Arthropoda</taxon>
        <taxon>Hexapoda</taxon>
        <taxon>Insecta</taxon>
        <taxon>Pterygota</taxon>
        <taxon>Neoptera</taxon>
        <taxon>Endopterygota</taxon>
        <taxon>Diptera</taxon>
        <taxon>Brachycera</taxon>
        <taxon>Muscomorpha</taxon>
        <taxon>Ephydroidea</taxon>
        <taxon>Drosophilidae</taxon>
        <taxon>Drosophila</taxon>
    </lineage>
</organism>
<dbReference type="EMBL" id="CH933807">
    <property type="protein sequence ID" value="KRG03420.1"/>
    <property type="molecule type" value="Genomic_DNA"/>
</dbReference>
<proteinExistence type="predicted"/>
<evidence type="ECO:0000313" key="2">
    <source>
        <dbReference type="EMBL" id="KRG03420.1"/>
    </source>
</evidence>
<dbReference type="KEGG" id="dmo:Dmoj_GI25872"/>
<feature type="compositionally biased region" description="Basic and acidic residues" evidence="1">
    <location>
        <begin position="324"/>
        <end position="333"/>
    </location>
</feature>
<dbReference type="InParanoid" id="A0A0Q9X5N4"/>